<dbReference type="Pfam" id="PF00593">
    <property type="entry name" value="TonB_dep_Rec_b-barrel"/>
    <property type="match status" value="1"/>
</dbReference>
<sequence>MIGITGRTTPPQRIRKGILLSLFVGAFSQSAYTSENDPLFELSLEELLQIKVVTAASGYEQKLADAPGSVTVITKHEWQAAGARALEDVLDMVPGVHISKTTTGLVANKSVIRGISGTFGQQVLVLIDGVPIKYRQDSGQAVGSRIALAGFERVEVVRSPGSAIYGADAVGGVINLVSNKQLDNTLTLRTGEYNTHDIEWTHQHNFEEGAWRITAAHQRSDDDPDKIATADLQTVFDNVFGTDASQAPGRVDEHYAIDQINAQLDWHKLSLQVHYWNNSDKGVGSGVAAALDNKGTANLTDTQFNASYSLYNDAQQSLVLNGAYNEQQSRTFLYVFPAGTQLPIGTDGNIDFNEPVNVVTFTDGYIGTPGNNSSATDLNATYLVHLGKHDTRVQIGHQKQSYKAVERKNFGPSIIDGSQTVVDGTLIDVSNTPYVYIPPSDRDLTYLSFEDTWQISSDFRASLGMRYDQYSDVGSTFNPRINLQWHASKNITLNTYGGTAFRAPSFTELYAQNNPAGVGNPSLKPEKARTFQSGINSTIRFNKSTDVTVNIYQYKINNIIEFVSQAESGIQLASNTGEQAGSGSELIANWQFDKKLLIKGHYSYLDARDKFDNRLSDVPVHTFYIQGHYKLATHWQLFAKSKWLSERPRKPGDPREALEGYNITSLNLAWVQSRYSAALSISNAFDTDAREPSTGSLPDDYPLAGRQAMLAISYTY</sequence>
<keyword evidence="10 11" id="KW-0998">Cell outer membrane</keyword>
<evidence type="ECO:0000259" key="14">
    <source>
        <dbReference type="Pfam" id="PF07715"/>
    </source>
</evidence>
<dbReference type="Gene3D" id="2.40.170.20">
    <property type="entry name" value="TonB-dependent receptor, beta-barrel domain"/>
    <property type="match status" value="1"/>
</dbReference>
<evidence type="ECO:0000256" key="8">
    <source>
        <dbReference type="ARBA" id="ARBA00023136"/>
    </source>
</evidence>
<evidence type="ECO:0000256" key="12">
    <source>
        <dbReference type="RuleBase" id="RU003357"/>
    </source>
</evidence>
<evidence type="ECO:0000256" key="9">
    <source>
        <dbReference type="ARBA" id="ARBA00023170"/>
    </source>
</evidence>
<proteinExistence type="inferred from homology"/>
<evidence type="ECO:0000256" key="6">
    <source>
        <dbReference type="ARBA" id="ARBA00022729"/>
    </source>
</evidence>
<evidence type="ECO:0000256" key="3">
    <source>
        <dbReference type="ARBA" id="ARBA00022448"/>
    </source>
</evidence>
<keyword evidence="3 11" id="KW-0813">Transport</keyword>
<protein>
    <submittedName>
        <fullName evidence="15">TonB-dependent receptor</fullName>
    </submittedName>
</protein>
<keyword evidence="6" id="KW-0732">Signal</keyword>
<dbReference type="InterPro" id="IPR037066">
    <property type="entry name" value="Plug_dom_sf"/>
</dbReference>
<keyword evidence="9 15" id="KW-0675">Receptor</keyword>
<keyword evidence="8 11" id="KW-0472">Membrane</keyword>
<dbReference type="EMBL" id="JAUOPB010000011">
    <property type="protein sequence ID" value="MDO6423817.1"/>
    <property type="molecule type" value="Genomic_DNA"/>
</dbReference>
<organism evidence="15 16">
    <name type="scientific">Saccharophagus degradans</name>
    <dbReference type="NCBI Taxonomy" id="86304"/>
    <lineage>
        <taxon>Bacteria</taxon>
        <taxon>Pseudomonadati</taxon>
        <taxon>Pseudomonadota</taxon>
        <taxon>Gammaproteobacteria</taxon>
        <taxon>Cellvibrionales</taxon>
        <taxon>Cellvibrionaceae</taxon>
        <taxon>Saccharophagus</taxon>
    </lineage>
</organism>
<dbReference type="AlphaFoldDB" id="A0AAW7XAD8"/>
<comment type="subcellular location">
    <subcellularLocation>
        <location evidence="1 11">Cell outer membrane</location>
        <topology evidence="1 11">Multi-pass membrane protein</topology>
    </subcellularLocation>
</comment>
<keyword evidence="4 11" id="KW-1134">Transmembrane beta strand</keyword>
<dbReference type="GO" id="GO:0009279">
    <property type="term" value="C:cell outer membrane"/>
    <property type="evidence" value="ECO:0007669"/>
    <property type="project" value="UniProtKB-SubCell"/>
</dbReference>
<evidence type="ECO:0000256" key="5">
    <source>
        <dbReference type="ARBA" id="ARBA00022692"/>
    </source>
</evidence>
<evidence type="ECO:0000256" key="10">
    <source>
        <dbReference type="ARBA" id="ARBA00023237"/>
    </source>
</evidence>
<keyword evidence="5 11" id="KW-0812">Transmembrane</keyword>
<dbReference type="RefSeq" id="WP_303493370.1">
    <property type="nucleotide sequence ID" value="NZ_JAUOPB010000011.1"/>
</dbReference>
<dbReference type="Pfam" id="PF07715">
    <property type="entry name" value="Plug"/>
    <property type="match status" value="1"/>
</dbReference>
<feature type="domain" description="TonB-dependent receptor plug" evidence="14">
    <location>
        <begin position="63"/>
        <end position="173"/>
    </location>
</feature>
<evidence type="ECO:0000256" key="1">
    <source>
        <dbReference type="ARBA" id="ARBA00004571"/>
    </source>
</evidence>
<dbReference type="GO" id="GO:0015344">
    <property type="term" value="F:siderophore uptake transmembrane transporter activity"/>
    <property type="evidence" value="ECO:0007669"/>
    <property type="project" value="TreeGrafter"/>
</dbReference>
<dbReference type="PROSITE" id="PS52016">
    <property type="entry name" value="TONB_DEPENDENT_REC_3"/>
    <property type="match status" value="1"/>
</dbReference>
<comment type="similarity">
    <text evidence="2">Belongs to the TonB-dependent receptor family. Hemoglobin/haptoglobin binding protein subfamily.</text>
</comment>
<keyword evidence="7 12" id="KW-0798">TonB box</keyword>
<feature type="domain" description="TonB-dependent receptor-like beta-barrel" evidence="13">
    <location>
        <begin position="296"/>
        <end position="683"/>
    </location>
</feature>
<comment type="caution">
    <text evidence="15">The sequence shown here is derived from an EMBL/GenBank/DDBJ whole genome shotgun (WGS) entry which is preliminary data.</text>
</comment>
<evidence type="ECO:0000313" key="15">
    <source>
        <dbReference type="EMBL" id="MDO6423817.1"/>
    </source>
</evidence>
<evidence type="ECO:0000256" key="7">
    <source>
        <dbReference type="ARBA" id="ARBA00023077"/>
    </source>
</evidence>
<evidence type="ECO:0000256" key="2">
    <source>
        <dbReference type="ARBA" id="ARBA00008143"/>
    </source>
</evidence>
<reference evidence="15" key="1">
    <citation type="submission" date="2023-07" db="EMBL/GenBank/DDBJ databases">
        <title>Genome content predicts the carbon catabolic preferences of heterotrophic bacteria.</title>
        <authorList>
            <person name="Gralka M."/>
        </authorList>
    </citation>
    <scope>NUCLEOTIDE SEQUENCE</scope>
    <source>
        <strain evidence="15">I3M17_2</strain>
    </source>
</reference>
<dbReference type="PANTHER" id="PTHR30069">
    <property type="entry name" value="TONB-DEPENDENT OUTER MEMBRANE RECEPTOR"/>
    <property type="match status" value="1"/>
</dbReference>
<evidence type="ECO:0000259" key="13">
    <source>
        <dbReference type="Pfam" id="PF00593"/>
    </source>
</evidence>
<dbReference type="InterPro" id="IPR039426">
    <property type="entry name" value="TonB-dep_rcpt-like"/>
</dbReference>
<dbReference type="SUPFAM" id="SSF56935">
    <property type="entry name" value="Porins"/>
    <property type="match status" value="1"/>
</dbReference>
<evidence type="ECO:0000256" key="4">
    <source>
        <dbReference type="ARBA" id="ARBA00022452"/>
    </source>
</evidence>
<evidence type="ECO:0000313" key="16">
    <source>
        <dbReference type="Proteomes" id="UP001169760"/>
    </source>
</evidence>
<dbReference type="Proteomes" id="UP001169760">
    <property type="component" value="Unassembled WGS sequence"/>
</dbReference>
<gene>
    <name evidence="15" type="ORF">Q4521_15140</name>
</gene>
<dbReference type="Gene3D" id="2.170.130.10">
    <property type="entry name" value="TonB-dependent receptor, plug domain"/>
    <property type="match status" value="1"/>
</dbReference>
<dbReference type="GO" id="GO:0044718">
    <property type="term" value="P:siderophore transmembrane transport"/>
    <property type="evidence" value="ECO:0007669"/>
    <property type="project" value="TreeGrafter"/>
</dbReference>
<dbReference type="InterPro" id="IPR036942">
    <property type="entry name" value="Beta-barrel_TonB_sf"/>
</dbReference>
<dbReference type="InterPro" id="IPR000531">
    <property type="entry name" value="Beta-barrel_TonB"/>
</dbReference>
<dbReference type="InterPro" id="IPR012910">
    <property type="entry name" value="Plug_dom"/>
</dbReference>
<evidence type="ECO:0000256" key="11">
    <source>
        <dbReference type="PROSITE-ProRule" id="PRU01360"/>
    </source>
</evidence>
<dbReference type="PANTHER" id="PTHR30069:SF29">
    <property type="entry name" value="HEMOGLOBIN AND HEMOGLOBIN-HAPTOGLOBIN-BINDING PROTEIN 1-RELATED"/>
    <property type="match status" value="1"/>
</dbReference>
<name>A0AAW7XAD8_9GAMM</name>
<accession>A0AAW7XAD8</accession>